<keyword evidence="3" id="KW-1185">Reference proteome</keyword>
<dbReference type="AlphaFoldDB" id="A0A9X2WIQ1"/>
<feature type="compositionally biased region" description="Low complexity" evidence="1">
    <location>
        <begin position="175"/>
        <end position="184"/>
    </location>
</feature>
<dbReference type="EMBL" id="JAOANI010000031">
    <property type="protein sequence ID" value="MCT7361080.1"/>
    <property type="molecule type" value="Genomic_DNA"/>
</dbReference>
<proteinExistence type="predicted"/>
<comment type="caution">
    <text evidence="2">The sequence shown here is derived from an EMBL/GenBank/DDBJ whole genome shotgun (WGS) entry which is preliminary data.</text>
</comment>
<dbReference type="RefSeq" id="WP_260977908.1">
    <property type="nucleotide sequence ID" value="NZ_JAOANI010000031.1"/>
</dbReference>
<feature type="region of interest" description="Disordered" evidence="1">
    <location>
        <begin position="165"/>
        <end position="184"/>
    </location>
</feature>
<sequence>MSAKKVVAILVFAALALALVIGGQIGRQSLVQVSGVASPDTSSDKRSGAQTVTAPAAASTTANHSAQQATSASQTLPIKQPDLTLNARGALHTHAQDDEHTSLPPALAADIEQRRIPQSQLLLTPNRNGGYSMDAKGQYHTVVVAFIDENGQLRTEERIVYPLTDQPPAIPAAPPAANAKPGKP</sequence>
<evidence type="ECO:0000313" key="3">
    <source>
        <dbReference type="Proteomes" id="UP001147830"/>
    </source>
</evidence>
<feature type="compositionally biased region" description="Low complexity" evidence="1">
    <location>
        <begin position="49"/>
        <end position="75"/>
    </location>
</feature>
<reference evidence="2" key="2">
    <citation type="submission" date="2022-08" db="EMBL/GenBank/DDBJ databases">
        <authorList>
            <person name="Dong C."/>
        </authorList>
    </citation>
    <scope>NUCLEOTIDE SEQUENCE</scope>
    <source>
        <strain evidence="2">59MF3M-4</strain>
    </source>
</reference>
<feature type="region of interest" description="Disordered" evidence="1">
    <location>
        <begin position="36"/>
        <end position="80"/>
    </location>
</feature>
<protein>
    <submittedName>
        <fullName evidence="2">Uncharacterized protein</fullName>
    </submittedName>
</protein>
<dbReference type="Proteomes" id="UP001147830">
    <property type="component" value="Unassembled WGS sequence"/>
</dbReference>
<reference evidence="2" key="1">
    <citation type="journal article" date="2022" name="Front. Microbiol.">
        <title>Genome-based taxonomic rearrangement of Oceanobacter-related bacteria including the description of Thalassolituus hydrocarbonoclasticus sp. nov. and Thalassolituus pacificus sp. nov. and emended description of the genus Thalassolituus.</title>
        <authorList>
            <person name="Dong C."/>
            <person name="Wei L."/>
            <person name="Wang J."/>
            <person name="Lai Q."/>
            <person name="Huang Z."/>
            <person name="Shao Z."/>
        </authorList>
    </citation>
    <scope>NUCLEOTIDE SEQUENCE</scope>
    <source>
        <strain evidence="2">59MF3M-4</strain>
    </source>
</reference>
<evidence type="ECO:0000313" key="2">
    <source>
        <dbReference type="EMBL" id="MCT7361080.1"/>
    </source>
</evidence>
<evidence type="ECO:0000256" key="1">
    <source>
        <dbReference type="SAM" id="MobiDB-lite"/>
    </source>
</evidence>
<gene>
    <name evidence="2" type="ORF">NYR02_18830</name>
</gene>
<name>A0A9X2WIQ1_9GAMM</name>
<organism evidence="2 3">
    <name type="scientific">Thalassolituus pacificus</name>
    <dbReference type="NCBI Taxonomy" id="2975440"/>
    <lineage>
        <taxon>Bacteria</taxon>
        <taxon>Pseudomonadati</taxon>
        <taxon>Pseudomonadota</taxon>
        <taxon>Gammaproteobacteria</taxon>
        <taxon>Oceanospirillales</taxon>
        <taxon>Oceanospirillaceae</taxon>
        <taxon>Thalassolituus</taxon>
    </lineage>
</organism>
<accession>A0A9X2WIQ1</accession>